<dbReference type="SUPFAM" id="SSF160574">
    <property type="entry name" value="BT0923-like"/>
    <property type="match status" value="1"/>
</dbReference>
<reference evidence="2 3" key="1">
    <citation type="submission" date="2019-12" db="EMBL/GenBank/DDBJ databases">
        <title>The draft genomic sequence of strain Chitinophaga oryziterrae JCM 16595.</title>
        <authorList>
            <person name="Zhang X."/>
        </authorList>
    </citation>
    <scope>NUCLEOTIDE SEQUENCE [LARGE SCALE GENOMIC DNA]</scope>
    <source>
        <strain evidence="2 3">JCM 16595</strain>
    </source>
</reference>
<accession>A0A6N8JBP3</accession>
<gene>
    <name evidence="2" type="ORF">GO495_18840</name>
</gene>
<protein>
    <recommendedName>
        <fullName evidence="4">Beta-lactamase-inhibitor-like PepSY-like domain-containing protein</fullName>
    </recommendedName>
</protein>
<dbReference type="RefSeq" id="WP_157301272.1">
    <property type="nucleotide sequence ID" value="NZ_BAAAZB010000002.1"/>
</dbReference>
<name>A0A6N8JBP3_9BACT</name>
<feature type="signal peptide" evidence="1">
    <location>
        <begin position="1"/>
        <end position="20"/>
    </location>
</feature>
<dbReference type="Proteomes" id="UP000468388">
    <property type="component" value="Unassembled WGS sequence"/>
</dbReference>
<sequence length="149" mass="16806">MKKTVLFLTAALLSTQLLFAGTKELEASSKLKTALDKEFAGASAIKWYSDDNKTFMARFTLREHSVTAYFDGDGNLLATRRYIQEDQLPLVVANKLAKRYPEEKIRWVVEFQSEGSLVYYVTLENASSWKVIKATSSGSLTVHQNMKKA</sequence>
<evidence type="ECO:0000313" key="2">
    <source>
        <dbReference type="EMBL" id="MVT42657.1"/>
    </source>
</evidence>
<keyword evidence="3" id="KW-1185">Reference proteome</keyword>
<organism evidence="2 3">
    <name type="scientific">Chitinophaga oryziterrae</name>
    <dbReference type="NCBI Taxonomy" id="1031224"/>
    <lineage>
        <taxon>Bacteria</taxon>
        <taxon>Pseudomonadati</taxon>
        <taxon>Bacteroidota</taxon>
        <taxon>Chitinophagia</taxon>
        <taxon>Chitinophagales</taxon>
        <taxon>Chitinophagaceae</taxon>
        <taxon>Chitinophaga</taxon>
    </lineage>
</organism>
<dbReference type="Gene3D" id="3.10.450.360">
    <property type="match status" value="1"/>
</dbReference>
<evidence type="ECO:0000313" key="3">
    <source>
        <dbReference type="Proteomes" id="UP000468388"/>
    </source>
</evidence>
<feature type="chain" id="PRO_5026959427" description="Beta-lactamase-inhibitor-like PepSY-like domain-containing protein" evidence="1">
    <location>
        <begin position="21"/>
        <end position="149"/>
    </location>
</feature>
<dbReference type="EMBL" id="WRXO01000005">
    <property type="protein sequence ID" value="MVT42657.1"/>
    <property type="molecule type" value="Genomic_DNA"/>
</dbReference>
<dbReference type="AlphaFoldDB" id="A0A6N8JBP3"/>
<keyword evidence="1" id="KW-0732">Signal</keyword>
<comment type="caution">
    <text evidence="2">The sequence shown here is derived from an EMBL/GenBank/DDBJ whole genome shotgun (WGS) entry which is preliminary data.</text>
</comment>
<evidence type="ECO:0000256" key="1">
    <source>
        <dbReference type="SAM" id="SignalP"/>
    </source>
</evidence>
<evidence type="ECO:0008006" key="4">
    <source>
        <dbReference type="Google" id="ProtNLM"/>
    </source>
</evidence>
<proteinExistence type="predicted"/>
<dbReference type="OrthoDB" id="670761at2"/>